<name>A0A1T4Z3V8_9BACT</name>
<dbReference type="RefSeq" id="WP_078816124.1">
    <property type="nucleotide sequence ID" value="NZ_FUYE01000029.1"/>
</dbReference>
<dbReference type="EMBL" id="FUYE01000029">
    <property type="protein sequence ID" value="SKB08737.1"/>
    <property type="molecule type" value="Genomic_DNA"/>
</dbReference>
<dbReference type="OrthoDB" id="7548801at2"/>
<organism evidence="2 3">
    <name type="scientific">Prosthecobacter debontii</name>
    <dbReference type="NCBI Taxonomy" id="48467"/>
    <lineage>
        <taxon>Bacteria</taxon>
        <taxon>Pseudomonadati</taxon>
        <taxon>Verrucomicrobiota</taxon>
        <taxon>Verrucomicrobiia</taxon>
        <taxon>Verrucomicrobiales</taxon>
        <taxon>Verrucomicrobiaceae</taxon>
        <taxon>Prosthecobacter</taxon>
    </lineage>
</organism>
<evidence type="ECO:0000313" key="2">
    <source>
        <dbReference type="EMBL" id="SKB08737.1"/>
    </source>
</evidence>
<protein>
    <submittedName>
        <fullName evidence="2">Uncharacterized protein</fullName>
    </submittedName>
</protein>
<feature type="compositionally biased region" description="Basic and acidic residues" evidence="1">
    <location>
        <begin position="46"/>
        <end position="60"/>
    </location>
</feature>
<gene>
    <name evidence="2" type="ORF">SAMN02745166_05015</name>
</gene>
<dbReference type="STRING" id="48467.SAMN02745166_05015"/>
<accession>A0A1T4Z3V8</accession>
<keyword evidence="3" id="KW-1185">Reference proteome</keyword>
<reference evidence="3" key="1">
    <citation type="submission" date="2017-02" db="EMBL/GenBank/DDBJ databases">
        <authorList>
            <person name="Varghese N."/>
            <person name="Submissions S."/>
        </authorList>
    </citation>
    <scope>NUCLEOTIDE SEQUENCE [LARGE SCALE GENOMIC DNA]</scope>
    <source>
        <strain evidence="3">ATCC 700200</strain>
    </source>
</reference>
<dbReference type="Proteomes" id="UP000190774">
    <property type="component" value="Unassembled WGS sequence"/>
</dbReference>
<feature type="region of interest" description="Disordered" evidence="1">
    <location>
        <begin position="46"/>
        <end position="68"/>
    </location>
</feature>
<proteinExistence type="predicted"/>
<evidence type="ECO:0000313" key="3">
    <source>
        <dbReference type="Proteomes" id="UP000190774"/>
    </source>
</evidence>
<dbReference type="AlphaFoldDB" id="A0A1T4Z3V8"/>
<sequence length="288" mass="31943">MPDTIPQHYTTEFSTNWIHRCQQTKARLDAFVIDENYEGERKRYDRLGAQESHERTERKGPTHIQDPGTDFRWAVRRSFELANLLDKDDAKNLGKLVLPTSDYVISHTNAYNRDKDIIAWSAAIDPALTGQLGTTPAALPSTQVITHGSNGLTVAKLRKANQIIQDGEVEDGAPRVLVVSPQQLADLLATVEATSKDFVAVQGLISGEIDTFMGFKFVKSTRLRKSGTTRTCVGWVKGAIRRTTGAMSSNISIRNDLSMATQIYSDWQLGATRIYDEGVVVIECTEPS</sequence>
<dbReference type="Pfam" id="PF19821">
    <property type="entry name" value="Phage_capsid_2"/>
    <property type="match status" value="1"/>
</dbReference>
<evidence type="ECO:0000256" key="1">
    <source>
        <dbReference type="SAM" id="MobiDB-lite"/>
    </source>
</evidence>
<dbReference type="InterPro" id="IPR045565">
    <property type="entry name" value="Phage_capsid_2"/>
</dbReference>